<evidence type="ECO:0000256" key="5">
    <source>
        <dbReference type="ARBA" id="ARBA00022759"/>
    </source>
</evidence>
<dbReference type="GO" id="GO:0016787">
    <property type="term" value="F:hydrolase activity"/>
    <property type="evidence" value="ECO:0007669"/>
    <property type="project" value="UniProtKB-KW"/>
</dbReference>
<dbReference type="EMBL" id="JMQC01000007">
    <property type="protein sequence ID" value="KFN04669.1"/>
    <property type="molecule type" value="Genomic_DNA"/>
</dbReference>
<gene>
    <name evidence="9 10" type="primary">cas2</name>
    <name evidence="11" type="ORF">D0U04_25870</name>
    <name evidence="10" type="ORF">DJ93_5958</name>
</gene>
<keyword evidence="7 9" id="KW-0460">Magnesium</keyword>
<dbReference type="PANTHER" id="PTHR34405:SF1">
    <property type="entry name" value="CRISPR-ASSOCIATED ENDORIBONUCLEASE CAS2"/>
    <property type="match status" value="1"/>
</dbReference>
<comment type="caution">
    <text evidence="10">The sequence shown here is derived from an EMBL/GenBank/DDBJ whole genome shotgun (WGS) entry which is preliminary data.</text>
</comment>
<keyword evidence="8 9" id="KW-0051">Antiviral defense</keyword>
<evidence type="ECO:0000256" key="7">
    <source>
        <dbReference type="ARBA" id="ARBA00022842"/>
    </source>
</evidence>
<comment type="function">
    <text evidence="9">CRISPR (clustered regularly interspaced short palindromic repeat), is an adaptive immune system that provides protection against mobile genetic elements (viruses, transposable elements and conjugative plasmids). CRISPR clusters contain sequences complementary to antecedent mobile elements and target invading nucleic acids. CRISPR clusters are transcribed and processed into CRISPR RNA (crRNA). Functions as a ssRNA-specific endoribonuclease. Involved in the integration of spacer DNA into the CRISPR cassette.</text>
</comment>
<dbReference type="Proteomes" id="UP000264294">
    <property type="component" value="Unassembled WGS sequence"/>
</dbReference>
<dbReference type="Pfam" id="PF09827">
    <property type="entry name" value="CRISPR_Cas2"/>
    <property type="match status" value="1"/>
</dbReference>
<evidence type="ECO:0000256" key="4">
    <source>
        <dbReference type="ARBA" id="ARBA00022723"/>
    </source>
</evidence>
<dbReference type="InterPro" id="IPR021127">
    <property type="entry name" value="CRISPR_associated_Cas2"/>
</dbReference>
<dbReference type="GO" id="GO:0004521">
    <property type="term" value="F:RNA endonuclease activity"/>
    <property type="evidence" value="ECO:0007669"/>
    <property type="project" value="InterPro"/>
</dbReference>
<comment type="cofactor">
    <cofactor evidence="1 9">
        <name>Mg(2+)</name>
        <dbReference type="ChEBI" id="CHEBI:18420"/>
    </cofactor>
</comment>
<evidence type="ECO:0000313" key="12">
    <source>
        <dbReference type="Proteomes" id="UP000029389"/>
    </source>
</evidence>
<proteinExistence type="inferred from homology"/>
<keyword evidence="5 9" id="KW-0255">Endonuclease</keyword>
<name>A0A090Z0B4_9BACI</name>
<evidence type="ECO:0000313" key="11">
    <source>
        <dbReference type="EMBL" id="RFT63202.1"/>
    </source>
</evidence>
<dbReference type="NCBIfam" id="TIGR01573">
    <property type="entry name" value="cas2"/>
    <property type="match status" value="1"/>
</dbReference>
<keyword evidence="3 9" id="KW-0540">Nuclease</keyword>
<protein>
    <recommendedName>
        <fullName evidence="9">CRISPR-associated endoribonuclease Cas2</fullName>
        <ecNumber evidence="9">3.1.-.-</ecNumber>
    </recommendedName>
</protein>
<evidence type="ECO:0000256" key="3">
    <source>
        <dbReference type="ARBA" id="ARBA00022722"/>
    </source>
</evidence>
<keyword evidence="4 9" id="KW-0479">Metal-binding</keyword>
<dbReference type="EMBL" id="QVOD01000052">
    <property type="protein sequence ID" value="RFT63202.1"/>
    <property type="molecule type" value="Genomic_DNA"/>
</dbReference>
<reference evidence="10 12" key="1">
    <citation type="submission" date="2014-04" db="EMBL/GenBank/DDBJ databases">
        <authorList>
            <person name="Bishop-Lilly K.A."/>
            <person name="Broomall S.M."/>
            <person name="Chain P.S."/>
            <person name="Chertkov O."/>
            <person name="Coyne S.R."/>
            <person name="Daligault H.E."/>
            <person name="Davenport K.W."/>
            <person name="Erkkila T."/>
            <person name="Frey K.G."/>
            <person name="Gibbons H.S."/>
            <person name="Gu W."/>
            <person name="Jaissle J."/>
            <person name="Johnson S.L."/>
            <person name="Koroleva G.I."/>
            <person name="Ladner J.T."/>
            <person name="Lo C.-C."/>
            <person name="Minogue T.D."/>
            <person name="Munk C."/>
            <person name="Palacios G.F."/>
            <person name="Redden C.L."/>
            <person name="Rosenzweig C.N."/>
            <person name="Scholz M.B."/>
            <person name="Teshima H."/>
            <person name="Xu Y."/>
        </authorList>
    </citation>
    <scope>NUCLEOTIDE SEQUENCE [LARGE SCALE GENOMIC DNA]</scope>
    <source>
        <strain evidence="10 12">BHP</strain>
    </source>
</reference>
<keyword evidence="13" id="KW-1185">Reference proteome</keyword>
<evidence type="ECO:0000313" key="10">
    <source>
        <dbReference type="EMBL" id="KFN04669.1"/>
    </source>
</evidence>
<organism evidence="10 12">
    <name type="scientific">Bacillus clarus</name>
    <dbReference type="NCBI Taxonomy" id="2338372"/>
    <lineage>
        <taxon>Bacteria</taxon>
        <taxon>Bacillati</taxon>
        <taxon>Bacillota</taxon>
        <taxon>Bacilli</taxon>
        <taxon>Bacillales</taxon>
        <taxon>Bacillaceae</taxon>
        <taxon>Bacillus</taxon>
        <taxon>Bacillus cereus group</taxon>
    </lineage>
</organism>
<evidence type="ECO:0000256" key="9">
    <source>
        <dbReference type="HAMAP-Rule" id="MF_01471"/>
    </source>
</evidence>
<dbReference type="GO" id="GO:0046872">
    <property type="term" value="F:metal ion binding"/>
    <property type="evidence" value="ECO:0007669"/>
    <property type="project" value="UniProtKB-UniRule"/>
</dbReference>
<evidence type="ECO:0000256" key="6">
    <source>
        <dbReference type="ARBA" id="ARBA00022801"/>
    </source>
</evidence>
<dbReference type="EC" id="3.1.-.-" evidence="9"/>
<dbReference type="RefSeq" id="WP_042978716.1">
    <property type="nucleotide sequence ID" value="NZ_JMQC01000007.1"/>
</dbReference>
<dbReference type="InterPro" id="IPR019199">
    <property type="entry name" value="Virulence_VapD/CRISPR_Cas2"/>
</dbReference>
<dbReference type="PANTHER" id="PTHR34405">
    <property type="entry name" value="CRISPR-ASSOCIATED ENDORIBONUCLEASE CAS2"/>
    <property type="match status" value="1"/>
</dbReference>
<dbReference type="AlphaFoldDB" id="A0A090Z0B4"/>
<comment type="similarity">
    <text evidence="2 9">Belongs to the CRISPR-associated endoribonuclease Cas2 protein family.</text>
</comment>
<evidence type="ECO:0000313" key="13">
    <source>
        <dbReference type="Proteomes" id="UP000264294"/>
    </source>
</evidence>
<evidence type="ECO:0000256" key="1">
    <source>
        <dbReference type="ARBA" id="ARBA00001946"/>
    </source>
</evidence>
<dbReference type="CDD" id="cd09725">
    <property type="entry name" value="Cas2_I_II_III"/>
    <property type="match status" value="1"/>
</dbReference>
<dbReference type="GO" id="GO:0043571">
    <property type="term" value="P:maintenance of CRISPR repeat elements"/>
    <property type="evidence" value="ECO:0007669"/>
    <property type="project" value="UniProtKB-UniRule"/>
</dbReference>
<dbReference type="HAMAP" id="MF_01471">
    <property type="entry name" value="Cas2"/>
    <property type="match status" value="1"/>
</dbReference>
<sequence length="87" mass="10243">MYVIITYDIGEKRVGKVCKKLKQYLNWVQNSVFEGEISKAQLLKCLSELDCIIISTEDSVYLYEINNPRNIRKKVFGIEKSYEELFL</sequence>
<dbReference type="SUPFAM" id="SSF143430">
    <property type="entry name" value="TTP0101/SSO1404-like"/>
    <property type="match status" value="1"/>
</dbReference>
<reference evidence="11 13" key="2">
    <citation type="submission" date="2018-08" db="EMBL/GenBank/DDBJ databases">
        <title>Bacillus clarus sp. nov. strain PS00077A.</title>
        <authorList>
            <person name="Mendez Acevedo M."/>
            <person name="Carroll L."/>
            <person name="Mukherjee M."/>
            <person name="Wiedmann M."/>
            <person name="Kovac J."/>
        </authorList>
    </citation>
    <scope>NUCLEOTIDE SEQUENCE [LARGE SCALE GENOMIC DNA]</scope>
    <source>
        <strain evidence="11 13">PS00077A</strain>
    </source>
</reference>
<accession>A0A090Z0B4</accession>
<dbReference type="PATRIC" id="fig|1405.8.peg.129"/>
<feature type="binding site" evidence="9">
    <location>
        <position position="8"/>
    </location>
    <ligand>
        <name>Mg(2+)</name>
        <dbReference type="ChEBI" id="CHEBI:18420"/>
        <note>catalytic</note>
    </ligand>
</feature>
<dbReference type="Gene3D" id="3.30.70.240">
    <property type="match status" value="1"/>
</dbReference>
<evidence type="ECO:0000256" key="8">
    <source>
        <dbReference type="ARBA" id="ARBA00023118"/>
    </source>
</evidence>
<evidence type="ECO:0000256" key="2">
    <source>
        <dbReference type="ARBA" id="ARBA00009959"/>
    </source>
</evidence>
<keyword evidence="6 9" id="KW-0378">Hydrolase</keyword>
<comment type="subunit">
    <text evidence="9">Homodimer, forms a heterotetramer with a Cas1 homodimer.</text>
</comment>
<dbReference type="GO" id="GO:0051607">
    <property type="term" value="P:defense response to virus"/>
    <property type="evidence" value="ECO:0007669"/>
    <property type="project" value="UniProtKB-UniRule"/>
</dbReference>
<dbReference type="Proteomes" id="UP000029389">
    <property type="component" value="Unassembled WGS sequence"/>
</dbReference>